<dbReference type="PANTHER" id="PTHR13359">
    <property type="entry name" value="39S RIBOSOMAL PROTEIN L40, MITOCHONDRIAL"/>
    <property type="match status" value="1"/>
</dbReference>
<organism evidence="11 12">
    <name type="scientific">Scleropages formosus</name>
    <name type="common">Asian bonytongue</name>
    <name type="synonym">Osteoglossum formosum</name>
    <dbReference type="NCBI Taxonomy" id="113540"/>
    <lineage>
        <taxon>Eukaryota</taxon>
        <taxon>Metazoa</taxon>
        <taxon>Chordata</taxon>
        <taxon>Craniata</taxon>
        <taxon>Vertebrata</taxon>
        <taxon>Euteleostomi</taxon>
        <taxon>Actinopterygii</taxon>
        <taxon>Neopterygii</taxon>
        <taxon>Teleostei</taxon>
        <taxon>Osteoglossocephala</taxon>
        <taxon>Osteoglossomorpha</taxon>
        <taxon>Osteoglossiformes</taxon>
        <taxon>Osteoglossidae</taxon>
        <taxon>Scleropages</taxon>
    </lineage>
</organism>
<evidence type="ECO:0000313" key="11">
    <source>
        <dbReference type="Ensembl" id="ENSSFOP00015074835.1"/>
    </source>
</evidence>
<evidence type="ECO:0000256" key="8">
    <source>
        <dbReference type="ARBA" id="ARBA00083752"/>
    </source>
</evidence>
<gene>
    <name evidence="11" type="primary">MRPL40</name>
    <name evidence="11" type="synonym">mrpl40</name>
</gene>
<dbReference type="InterPro" id="IPR039145">
    <property type="entry name" value="Ribosomal_mL40_metazoa/plant"/>
</dbReference>
<evidence type="ECO:0000256" key="10">
    <source>
        <dbReference type="SAM" id="MobiDB-lite"/>
    </source>
</evidence>
<protein>
    <recommendedName>
        <fullName evidence="7">Large ribosomal subunit protein mL40</fullName>
    </recommendedName>
    <alternativeName>
        <fullName evidence="8">39S ribosomal protein L40, mitochondrial</fullName>
    </alternativeName>
</protein>
<dbReference type="GO" id="GO:0005762">
    <property type="term" value="C:mitochondrial large ribosomal subunit"/>
    <property type="evidence" value="ECO:0007669"/>
    <property type="project" value="InterPro"/>
</dbReference>
<dbReference type="Gene3D" id="6.10.250.3440">
    <property type="match status" value="1"/>
</dbReference>
<dbReference type="RefSeq" id="XP_018584268.2">
    <property type="nucleotide sequence ID" value="XM_018728752.2"/>
</dbReference>
<dbReference type="InterPro" id="IPR019192">
    <property type="entry name" value="Ribosomal_mL40"/>
</dbReference>
<evidence type="ECO:0000256" key="4">
    <source>
        <dbReference type="ARBA" id="ARBA00022980"/>
    </source>
</evidence>
<dbReference type="GeneID" id="108920181"/>
<comment type="subcellular location">
    <subcellularLocation>
        <location evidence="1">Mitochondrion</location>
    </subcellularLocation>
</comment>
<evidence type="ECO:0000256" key="6">
    <source>
        <dbReference type="ARBA" id="ARBA00023274"/>
    </source>
</evidence>
<dbReference type="AlphaFoldDB" id="A0A8C9WJP9"/>
<feature type="coiled-coil region" evidence="9">
    <location>
        <begin position="121"/>
        <end position="155"/>
    </location>
</feature>
<evidence type="ECO:0000256" key="7">
    <source>
        <dbReference type="ARBA" id="ARBA00035192"/>
    </source>
</evidence>
<evidence type="ECO:0000256" key="5">
    <source>
        <dbReference type="ARBA" id="ARBA00023128"/>
    </source>
</evidence>
<dbReference type="KEGG" id="sfm:108920181"/>
<dbReference type="OrthoDB" id="5977625at2759"/>
<sequence length="196" mass="22550">MCSPMLRALSGRSIVPGCISPIRQSHWFPSVLALKTSPPLRAEPAKKKKKVDPKRDQEAKERLKKRIRKMEKVAPELIPIEDFIIPTKYLDDLRVRAVPQLSSEESERRAMLLKEWARYKHQQHQAEMAAIREALEAQQEALEELRLESEELYKAALRIDPGLVPFQHQGPSHTPPVANYQAPEGKFNDITRVYVQ</sequence>
<keyword evidence="3" id="KW-0809">Transit peptide</keyword>
<reference evidence="11 12" key="1">
    <citation type="submission" date="2019-04" db="EMBL/GenBank/DDBJ databases">
        <authorList>
            <consortium name="Wellcome Sanger Institute Data Sharing"/>
        </authorList>
    </citation>
    <scope>NUCLEOTIDE SEQUENCE [LARGE SCALE GENOMIC DNA]</scope>
</reference>
<name>A0A8C9WJP9_SCLFO</name>
<keyword evidence="4" id="KW-0689">Ribosomal protein</keyword>
<evidence type="ECO:0000313" key="12">
    <source>
        <dbReference type="Proteomes" id="UP000694397"/>
    </source>
</evidence>
<evidence type="ECO:0000256" key="1">
    <source>
        <dbReference type="ARBA" id="ARBA00004173"/>
    </source>
</evidence>
<dbReference type="CTD" id="64976"/>
<keyword evidence="6" id="KW-0687">Ribonucleoprotein</keyword>
<keyword evidence="9" id="KW-0175">Coiled coil</keyword>
<dbReference type="FunFam" id="6.10.250.3440:FF:000001">
    <property type="entry name" value="Mitochondrial ribosomal protein L40"/>
    <property type="match status" value="1"/>
</dbReference>
<evidence type="ECO:0000256" key="3">
    <source>
        <dbReference type="ARBA" id="ARBA00022946"/>
    </source>
</evidence>
<proteinExistence type="inferred from homology"/>
<feature type="region of interest" description="Disordered" evidence="10">
    <location>
        <begin position="39"/>
        <end position="62"/>
    </location>
</feature>
<dbReference type="PANTHER" id="PTHR13359:SF2">
    <property type="entry name" value="LARGE RIBOSOMAL SUBUNIT PROTEIN ML40"/>
    <property type="match status" value="1"/>
</dbReference>
<dbReference type="Ensembl" id="ENSSFOT00015051244.1">
    <property type="protein sequence ID" value="ENSSFOP00015074835.1"/>
    <property type="gene ID" value="ENSSFOG00015025066.1"/>
</dbReference>
<accession>A0A8C9WJP9</accession>
<reference evidence="11" key="2">
    <citation type="submission" date="2025-08" db="UniProtKB">
        <authorList>
            <consortium name="Ensembl"/>
        </authorList>
    </citation>
    <scope>IDENTIFICATION</scope>
</reference>
<evidence type="ECO:0000256" key="9">
    <source>
        <dbReference type="SAM" id="Coils"/>
    </source>
</evidence>
<keyword evidence="12" id="KW-1185">Reference proteome</keyword>
<evidence type="ECO:0000256" key="2">
    <source>
        <dbReference type="ARBA" id="ARBA00009360"/>
    </source>
</evidence>
<dbReference type="Pfam" id="PF09812">
    <property type="entry name" value="MRP-L28"/>
    <property type="match status" value="1"/>
</dbReference>
<dbReference type="Proteomes" id="UP000694397">
    <property type="component" value="Chromosome 21"/>
</dbReference>
<dbReference type="GeneTree" id="ENSGT00390000010239"/>
<keyword evidence="5" id="KW-0496">Mitochondrion</keyword>
<reference evidence="11" key="3">
    <citation type="submission" date="2025-09" db="UniProtKB">
        <authorList>
            <consortium name="Ensembl"/>
        </authorList>
    </citation>
    <scope>IDENTIFICATION</scope>
</reference>
<comment type="similarity">
    <text evidence="2">Belongs to the mitochondrion-specific ribosomal protein mL40 family.</text>
</comment>